<accession>A0A3P3W8K6</accession>
<reference evidence="15 16" key="1">
    <citation type="submission" date="2018-11" db="EMBL/GenBank/DDBJ databases">
        <title>Flavobacterium sp. nov., YIM 102701-2 draft genome.</title>
        <authorList>
            <person name="Li G."/>
            <person name="Jiang Y."/>
        </authorList>
    </citation>
    <scope>NUCLEOTIDE SEQUENCE [LARGE SCALE GENOMIC DNA]</scope>
    <source>
        <strain evidence="15 16">YIM 102701-2</strain>
    </source>
</reference>
<dbReference type="InterPro" id="IPR036942">
    <property type="entry name" value="Beta-barrel_TonB_sf"/>
</dbReference>
<dbReference type="GO" id="GO:0009279">
    <property type="term" value="C:cell outer membrane"/>
    <property type="evidence" value="ECO:0007669"/>
    <property type="project" value="UniProtKB-SubCell"/>
</dbReference>
<keyword evidence="6 11" id="KW-0798">TonB box</keyword>
<evidence type="ECO:0000256" key="5">
    <source>
        <dbReference type="ARBA" id="ARBA00022729"/>
    </source>
</evidence>
<dbReference type="Gene3D" id="2.40.170.20">
    <property type="entry name" value="TonB-dependent receptor, beta-barrel domain"/>
    <property type="match status" value="1"/>
</dbReference>
<evidence type="ECO:0000259" key="14">
    <source>
        <dbReference type="Pfam" id="PF07715"/>
    </source>
</evidence>
<name>A0A3P3W8K6_9FLAO</name>
<comment type="subcellular location">
    <subcellularLocation>
        <location evidence="1 10">Cell outer membrane</location>
        <topology evidence="1 10">Multi-pass membrane protein</topology>
    </subcellularLocation>
</comment>
<dbReference type="PANTHER" id="PTHR30069">
    <property type="entry name" value="TONB-DEPENDENT OUTER MEMBRANE RECEPTOR"/>
    <property type="match status" value="1"/>
</dbReference>
<evidence type="ECO:0000256" key="7">
    <source>
        <dbReference type="ARBA" id="ARBA00023136"/>
    </source>
</evidence>
<evidence type="ECO:0000256" key="11">
    <source>
        <dbReference type="RuleBase" id="RU003357"/>
    </source>
</evidence>
<feature type="signal peptide" evidence="12">
    <location>
        <begin position="1"/>
        <end position="16"/>
    </location>
</feature>
<evidence type="ECO:0000256" key="4">
    <source>
        <dbReference type="ARBA" id="ARBA00022692"/>
    </source>
</evidence>
<comment type="caution">
    <text evidence="15">The sequence shown here is derived from an EMBL/GenBank/DDBJ whole genome shotgun (WGS) entry which is preliminary data.</text>
</comment>
<dbReference type="Proteomes" id="UP000275719">
    <property type="component" value="Unassembled WGS sequence"/>
</dbReference>
<dbReference type="InterPro" id="IPR037066">
    <property type="entry name" value="Plug_dom_sf"/>
</dbReference>
<dbReference type="GO" id="GO:0044718">
    <property type="term" value="P:siderophore transmembrane transport"/>
    <property type="evidence" value="ECO:0007669"/>
    <property type="project" value="TreeGrafter"/>
</dbReference>
<dbReference type="RefSeq" id="WP_125018357.1">
    <property type="nucleotide sequence ID" value="NZ_RQVQ01000010.1"/>
</dbReference>
<evidence type="ECO:0000256" key="12">
    <source>
        <dbReference type="SAM" id="SignalP"/>
    </source>
</evidence>
<keyword evidence="3 10" id="KW-1134">Transmembrane beta strand</keyword>
<dbReference type="PANTHER" id="PTHR30069:SF29">
    <property type="entry name" value="HEMOGLOBIN AND HEMOGLOBIN-HAPTOGLOBIN-BINDING PROTEIN 1-RELATED"/>
    <property type="match status" value="1"/>
</dbReference>
<dbReference type="SUPFAM" id="SSF56935">
    <property type="entry name" value="Porins"/>
    <property type="match status" value="1"/>
</dbReference>
<dbReference type="Pfam" id="PF07715">
    <property type="entry name" value="Plug"/>
    <property type="match status" value="1"/>
</dbReference>
<dbReference type="SUPFAM" id="SSF49464">
    <property type="entry name" value="Carboxypeptidase regulatory domain-like"/>
    <property type="match status" value="1"/>
</dbReference>
<keyword evidence="4 10" id="KW-0812">Transmembrane</keyword>
<comment type="similarity">
    <text evidence="10 11">Belongs to the TonB-dependent receptor family.</text>
</comment>
<evidence type="ECO:0000256" key="2">
    <source>
        <dbReference type="ARBA" id="ARBA00022448"/>
    </source>
</evidence>
<evidence type="ECO:0000256" key="3">
    <source>
        <dbReference type="ARBA" id="ARBA00022452"/>
    </source>
</evidence>
<evidence type="ECO:0000256" key="1">
    <source>
        <dbReference type="ARBA" id="ARBA00004571"/>
    </source>
</evidence>
<keyword evidence="7 10" id="KW-0472">Membrane</keyword>
<evidence type="ECO:0000256" key="6">
    <source>
        <dbReference type="ARBA" id="ARBA00023077"/>
    </source>
</evidence>
<dbReference type="InterPro" id="IPR012910">
    <property type="entry name" value="Plug_dom"/>
</dbReference>
<dbReference type="OrthoDB" id="1151166at2"/>
<feature type="chain" id="PRO_5017930833" evidence="12">
    <location>
        <begin position="17"/>
        <end position="905"/>
    </location>
</feature>
<dbReference type="InterPro" id="IPR008969">
    <property type="entry name" value="CarboxyPept-like_regulatory"/>
</dbReference>
<keyword evidence="5 12" id="KW-0732">Signal</keyword>
<dbReference type="Pfam" id="PF13715">
    <property type="entry name" value="CarbopepD_reg_2"/>
    <property type="match status" value="1"/>
</dbReference>
<organism evidence="15 16">
    <name type="scientific">Paenimyroides tangerinum</name>
    <dbReference type="NCBI Taxonomy" id="2488728"/>
    <lineage>
        <taxon>Bacteria</taxon>
        <taxon>Pseudomonadati</taxon>
        <taxon>Bacteroidota</taxon>
        <taxon>Flavobacteriia</taxon>
        <taxon>Flavobacteriales</taxon>
        <taxon>Flavobacteriaceae</taxon>
        <taxon>Paenimyroides</taxon>
    </lineage>
</organism>
<dbReference type="Pfam" id="PF00593">
    <property type="entry name" value="TonB_dep_Rec_b-barrel"/>
    <property type="match status" value="1"/>
</dbReference>
<evidence type="ECO:0000259" key="13">
    <source>
        <dbReference type="Pfam" id="PF00593"/>
    </source>
</evidence>
<feature type="domain" description="TonB-dependent receptor plug" evidence="14">
    <location>
        <begin position="119"/>
        <end position="256"/>
    </location>
</feature>
<dbReference type="EMBL" id="RQVQ01000010">
    <property type="protein sequence ID" value="RRJ91491.1"/>
    <property type="molecule type" value="Genomic_DNA"/>
</dbReference>
<keyword evidence="2 10" id="KW-0813">Transport</keyword>
<keyword evidence="9 10" id="KW-0998">Cell outer membrane</keyword>
<evidence type="ECO:0000256" key="10">
    <source>
        <dbReference type="PROSITE-ProRule" id="PRU01360"/>
    </source>
</evidence>
<dbReference type="AlphaFoldDB" id="A0A3P3W8K6"/>
<dbReference type="Gene3D" id="2.170.130.10">
    <property type="entry name" value="TonB-dependent receptor, plug domain"/>
    <property type="match status" value="1"/>
</dbReference>
<protein>
    <submittedName>
        <fullName evidence="15">TonB-dependent receptor</fullName>
    </submittedName>
</protein>
<proteinExistence type="inferred from homology"/>
<dbReference type="GO" id="GO:0015344">
    <property type="term" value="F:siderophore uptake transmembrane transporter activity"/>
    <property type="evidence" value="ECO:0007669"/>
    <property type="project" value="TreeGrafter"/>
</dbReference>
<dbReference type="PROSITE" id="PS52016">
    <property type="entry name" value="TONB_DEPENDENT_REC_3"/>
    <property type="match status" value="1"/>
</dbReference>
<evidence type="ECO:0000256" key="8">
    <source>
        <dbReference type="ARBA" id="ARBA00023170"/>
    </source>
</evidence>
<keyword evidence="8 15" id="KW-0675">Receptor</keyword>
<evidence type="ECO:0000313" key="16">
    <source>
        <dbReference type="Proteomes" id="UP000275719"/>
    </source>
</evidence>
<keyword evidence="16" id="KW-1185">Reference proteome</keyword>
<evidence type="ECO:0000313" key="15">
    <source>
        <dbReference type="EMBL" id="RRJ91491.1"/>
    </source>
</evidence>
<dbReference type="InterPro" id="IPR039426">
    <property type="entry name" value="TonB-dep_rcpt-like"/>
</dbReference>
<sequence length="905" mass="102717">MKYLIFLLCLSTSLFAQDRFKGIILSTETGQPISSVIVEDVNTQKWVLSDIDGSFEIDTNSTKNLKLAFKILGKQEKIISFTSDTFRIVQTIYLDDQDLRLDELVINVKKSDKFSEIKLGREQIDQVQAMSLNDVLELLPGQSITNFTLNEFKTIAFRTARPRTISDNAFGNKSFGTAIYLDGIPMGNNENMQSYGSNNGNTFNSNSLLGFGDGASSFNGSFTNANYGSDLRGIATDNIESIEVVQGVPSVRYGDLTSGLIKIEQRAGVSPYKISSSLREGTMQHTFTKGFRLGERAGALNATVDYLDSNSDPRSTYTSYERINTQLMWTWNDKSKKVRNSFSFDYGFNKDNANYEAENKENKITKNDRTDYGFSNRFKWNADKKLFDNLNINANFKYTKQYSFDAKTVNVGGEVIGTSLEEGVYLGSYTAPSYRYEKAVDGKPISAFASVQFSKNLSFANTDHLFSYGVEYRMSDNKGKGRLGSPDTQVNFYGLGSGDGGVGFRPFNYGQFVKAETILSAYVEDEMVHFFENSKLNVTGGLRYDNFYGINMLAPRVNAYYEIPKMKFRAGYGITGKAPSLNQIYTGPRYYDVVLGDYRLPGVYNVAFVQTFIDDINNPNLGPSKSYRAEIGYDVMLPFGTLNVTAYENKLKNGITDEAYPIIRPLAEIEVLNNGTTQPDYEIVGYKDYYYFQNRIVNKFNSTDRGIEFFFSLKPSLLKNISFDINGSYVETTNRNNIDTYIRSTQVTKPEVYGVFKPYDVKFKNFQIGGNLTYHNPTLGLIVSVRSEHFLIRDEFYDRNTQPYAYLDANLDKHLIPEVDQNNADKYGHIFRSRSTDNRKLDAIYHNFHLRVSKDFLNGFRFSFYVNNFLNLKPLENVNENGVIIERVRTDMVNLSFGTKIEFTF</sequence>
<evidence type="ECO:0000256" key="9">
    <source>
        <dbReference type="ARBA" id="ARBA00023237"/>
    </source>
</evidence>
<feature type="domain" description="TonB-dependent receptor-like beta-barrel" evidence="13">
    <location>
        <begin position="321"/>
        <end position="811"/>
    </location>
</feature>
<dbReference type="InterPro" id="IPR000531">
    <property type="entry name" value="Beta-barrel_TonB"/>
</dbReference>
<gene>
    <name evidence="15" type="ORF">EG240_05655</name>
</gene>